<gene>
    <name evidence="2" type="ORF">H696_05207</name>
</gene>
<feature type="region of interest" description="Disordered" evidence="1">
    <location>
        <begin position="606"/>
        <end position="632"/>
    </location>
</feature>
<evidence type="ECO:0000313" key="3">
    <source>
        <dbReference type="Proteomes" id="UP000030693"/>
    </source>
</evidence>
<sequence>MSRVRIRHAPGYICSPGGPLAVQISLNADRLLQCTAQFVGIVQFDRSVHSETTFVGLPFPRSLTPAHSDQPAQSRRVGQVCFAASPPVVIPTGPVSPQQDCHFIFAGPLPESLPPSTPGSLLGYFPPPLSAPTRQLSDLADQHPSPVPGPAFGDTPAPGTGLTTPSDRTVLSRNGDTSEYKQLREIANAPGRPRTMSIHYVLVLVFGETVLSDRSNVILRTLALSAIPNLDPAHAPRFDFTRPVVLSGCRVVPEVPPAEGPLDTGLWPPAEGPGSVTSSAISSCPGSPGLSSQYLDLAVSRRARTLAHIALSQESSHQSPIEAELTSDLTDDSVLVDQLHFVGSFHRPNRAFWAATGWGHEAASCETPRLFLIPLAGSVVCPAPLPEESYSLGLCLTRTPGGRGVQAVLSIPPGLTVQYASVSLQAAENVKSSGATANVKVADQRWLLCQPSAQAPTGLAGPGAGSPLATAGSLASGSPTRLVPRDLLVDPTLVCRSSQAEAWQVLQCQLAVPVGAGPSQQLSAVELAWSVRVELFGRLSPGLTDSPAQVGALGGSPILHASNPGPGVLPLTEQLLPTAFERSGLVSGPAFVSAADILGASPREAGLTLGAGGTPPSPRVTGSHGPGGGRRPLVVPERADCTPAISFSVPVEIGAFDPAQWSRLNNVADAAWAWVRTTSSAV</sequence>
<feature type="region of interest" description="Disordered" evidence="1">
    <location>
        <begin position="132"/>
        <end position="175"/>
    </location>
</feature>
<dbReference type="EMBL" id="KB932209">
    <property type="protein sequence ID" value="KCV68288.1"/>
    <property type="molecule type" value="Genomic_DNA"/>
</dbReference>
<dbReference type="AlphaFoldDB" id="A0A058Z2X5"/>
<dbReference type="Proteomes" id="UP000030693">
    <property type="component" value="Unassembled WGS sequence"/>
</dbReference>
<dbReference type="RefSeq" id="XP_009497342.1">
    <property type="nucleotide sequence ID" value="XM_009499067.1"/>
</dbReference>
<protein>
    <submittedName>
        <fullName evidence="2">Uncharacterized protein</fullName>
    </submittedName>
</protein>
<feature type="compositionally biased region" description="Polar residues" evidence="1">
    <location>
        <begin position="161"/>
        <end position="175"/>
    </location>
</feature>
<accession>A0A058Z2X5</accession>
<dbReference type="GeneID" id="20529932"/>
<evidence type="ECO:0000256" key="1">
    <source>
        <dbReference type="SAM" id="MobiDB-lite"/>
    </source>
</evidence>
<keyword evidence="3" id="KW-1185">Reference proteome</keyword>
<organism evidence="2">
    <name type="scientific">Fonticula alba</name>
    <name type="common">Slime mold</name>
    <dbReference type="NCBI Taxonomy" id="691883"/>
    <lineage>
        <taxon>Eukaryota</taxon>
        <taxon>Rotosphaerida</taxon>
        <taxon>Fonticulaceae</taxon>
        <taxon>Fonticula</taxon>
    </lineage>
</organism>
<proteinExistence type="predicted"/>
<name>A0A058Z2X5_FONAL</name>
<reference evidence="2" key="1">
    <citation type="submission" date="2013-04" db="EMBL/GenBank/DDBJ databases">
        <title>The Genome Sequence of Fonticula alba ATCC 38817.</title>
        <authorList>
            <consortium name="The Broad Institute Genomics Platform"/>
            <person name="Russ C."/>
            <person name="Cuomo C."/>
            <person name="Burger G."/>
            <person name="Gray M.W."/>
            <person name="Holland P.W.H."/>
            <person name="King N."/>
            <person name="Lang F.B.F."/>
            <person name="Roger A.J."/>
            <person name="Ruiz-Trillo I."/>
            <person name="Brown M."/>
            <person name="Walker B."/>
            <person name="Young S."/>
            <person name="Zeng Q."/>
            <person name="Gargeya S."/>
            <person name="Fitzgerald M."/>
            <person name="Haas B."/>
            <person name="Abouelleil A."/>
            <person name="Allen A.W."/>
            <person name="Alvarado L."/>
            <person name="Arachchi H.M."/>
            <person name="Berlin A.M."/>
            <person name="Chapman S.B."/>
            <person name="Gainer-Dewar J."/>
            <person name="Goldberg J."/>
            <person name="Griggs A."/>
            <person name="Gujja S."/>
            <person name="Hansen M."/>
            <person name="Howarth C."/>
            <person name="Imamovic A."/>
            <person name="Ireland A."/>
            <person name="Larimer J."/>
            <person name="McCowan C."/>
            <person name="Murphy C."/>
            <person name="Pearson M."/>
            <person name="Poon T.W."/>
            <person name="Priest M."/>
            <person name="Roberts A."/>
            <person name="Saif S."/>
            <person name="Shea T."/>
            <person name="Sisk P."/>
            <person name="Sykes S."/>
            <person name="Wortman J."/>
            <person name="Nusbaum C."/>
            <person name="Birren B."/>
        </authorList>
    </citation>
    <scope>NUCLEOTIDE SEQUENCE [LARGE SCALE GENOMIC DNA]</scope>
    <source>
        <strain evidence="2">ATCC 38817</strain>
    </source>
</reference>
<evidence type="ECO:0000313" key="2">
    <source>
        <dbReference type="EMBL" id="KCV68288.1"/>
    </source>
</evidence>